<dbReference type="AlphaFoldDB" id="A0A4U5LYE7"/>
<feature type="domain" description="SLC12A transporter C-terminal" evidence="5">
    <location>
        <begin position="196"/>
        <end position="359"/>
    </location>
</feature>
<dbReference type="PANTHER" id="PTHR11827:SF6">
    <property type="entry name" value="SOLUTE CARRIER FAMILY 12 MEMBER 8"/>
    <property type="match status" value="1"/>
</dbReference>
<evidence type="ECO:0000256" key="2">
    <source>
        <dbReference type="ARBA" id="ARBA00022692"/>
    </source>
</evidence>
<gene>
    <name evidence="6" type="ORF">L596_028386</name>
</gene>
<dbReference type="Proteomes" id="UP000298663">
    <property type="component" value="Unassembled WGS sequence"/>
</dbReference>
<reference evidence="6 7" key="2">
    <citation type="journal article" date="2019" name="G3 (Bethesda)">
        <title>Hybrid Assembly of the Genome of the Entomopathogenic Nematode Steinernema carpocapsae Identifies the X-Chromosome.</title>
        <authorList>
            <person name="Serra L."/>
            <person name="Macchietto M."/>
            <person name="Macias-Munoz A."/>
            <person name="McGill C.J."/>
            <person name="Rodriguez I.M."/>
            <person name="Rodriguez B."/>
            <person name="Murad R."/>
            <person name="Mortazavi A."/>
        </authorList>
    </citation>
    <scope>NUCLEOTIDE SEQUENCE [LARGE SCALE GENOMIC DNA]</scope>
    <source>
        <strain evidence="6 7">ALL</strain>
    </source>
</reference>
<keyword evidence="2" id="KW-0812">Transmembrane</keyword>
<dbReference type="InterPro" id="IPR004842">
    <property type="entry name" value="SLC12A_fam"/>
</dbReference>
<dbReference type="OrthoDB" id="5825564at2759"/>
<dbReference type="EMBL" id="AZBU02000011">
    <property type="protein sequence ID" value="TKR61253.1"/>
    <property type="molecule type" value="Genomic_DNA"/>
</dbReference>
<comment type="caution">
    <text evidence="6">The sequence shown here is derived from an EMBL/GenBank/DDBJ whole genome shotgun (WGS) entry which is preliminary data.</text>
</comment>
<name>A0A4U5LYE7_STECR</name>
<organism evidence="6 7">
    <name type="scientific">Steinernema carpocapsae</name>
    <name type="common">Entomopathogenic nematode</name>
    <dbReference type="NCBI Taxonomy" id="34508"/>
    <lineage>
        <taxon>Eukaryota</taxon>
        <taxon>Metazoa</taxon>
        <taxon>Ecdysozoa</taxon>
        <taxon>Nematoda</taxon>
        <taxon>Chromadorea</taxon>
        <taxon>Rhabditida</taxon>
        <taxon>Tylenchina</taxon>
        <taxon>Panagrolaimomorpha</taxon>
        <taxon>Strongyloidoidea</taxon>
        <taxon>Steinernematidae</taxon>
        <taxon>Steinernema</taxon>
    </lineage>
</organism>
<reference evidence="6 7" key="1">
    <citation type="journal article" date="2015" name="Genome Biol.">
        <title>Comparative genomics of Steinernema reveals deeply conserved gene regulatory networks.</title>
        <authorList>
            <person name="Dillman A.R."/>
            <person name="Macchietto M."/>
            <person name="Porter C.F."/>
            <person name="Rogers A."/>
            <person name="Williams B."/>
            <person name="Antoshechkin I."/>
            <person name="Lee M.M."/>
            <person name="Goodwin Z."/>
            <person name="Lu X."/>
            <person name="Lewis E.E."/>
            <person name="Goodrich-Blair H."/>
            <person name="Stock S.P."/>
            <person name="Adams B.J."/>
            <person name="Sternberg P.W."/>
            <person name="Mortazavi A."/>
        </authorList>
    </citation>
    <scope>NUCLEOTIDE SEQUENCE [LARGE SCALE GENOMIC DNA]</scope>
    <source>
        <strain evidence="6 7">ALL</strain>
    </source>
</reference>
<evidence type="ECO:0000259" key="5">
    <source>
        <dbReference type="Pfam" id="PF03522"/>
    </source>
</evidence>
<dbReference type="GO" id="GO:1990573">
    <property type="term" value="P:potassium ion import across plasma membrane"/>
    <property type="evidence" value="ECO:0007669"/>
    <property type="project" value="TreeGrafter"/>
</dbReference>
<accession>A0A4U5LYE7</accession>
<evidence type="ECO:0000256" key="1">
    <source>
        <dbReference type="ARBA" id="ARBA00004141"/>
    </source>
</evidence>
<dbReference type="GO" id="GO:0055064">
    <property type="term" value="P:chloride ion homeostasis"/>
    <property type="evidence" value="ECO:0007669"/>
    <property type="project" value="TreeGrafter"/>
</dbReference>
<dbReference type="Pfam" id="PF03522">
    <property type="entry name" value="SLC12"/>
    <property type="match status" value="1"/>
</dbReference>
<evidence type="ECO:0000256" key="3">
    <source>
        <dbReference type="ARBA" id="ARBA00022989"/>
    </source>
</evidence>
<protein>
    <recommendedName>
        <fullName evidence="5">SLC12A transporter C-terminal domain-containing protein</fullName>
    </recommendedName>
</protein>
<dbReference type="PANTHER" id="PTHR11827">
    <property type="entry name" value="SOLUTE CARRIER FAMILY 12, CATION COTRANSPORTERS"/>
    <property type="match status" value="1"/>
</dbReference>
<keyword evidence="7" id="KW-1185">Reference proteome</keyword>
<dbReference type="GO" id="GO:0055075">
    <property type="term" value="P:potassium ion homeostasis"/>
    <property type="evidence" value="ECO:0007669"/>
    <property type="project" value="TreeGrafter"/>
</dbReference>
<dbReference type="GO" id="GO:0006884">
    <property type="term" value="P:cell volume homeostasis"/>
    <property type="evidence" value="ECO:0007669"/>
    <property type="project" value="TreeGrafter"/>
</dbReference>
<comment type="subcellular location">
    <subcellularLocation>
        <location evidence="1">Membrane</location>
        <topology evidence="1">Multi-pass membrane protein</topology>
    </subcellularLocation>
</comment>
<dbReference type="GO" id="GO:0015379">
    <property type="term" value="F:potassium:chloride symporter activity"/>
    <property type="evidence" value="ECO:0007669"/>
    <property type="project" value="TreeGrafter"/>
</dbReference>
<dbReference type="STRING" id="34508.A0A4U5LYE7"/>
<sequence length="369" mass="42907">MLSKLFAFIEDFKVRQAYGILRWIKSKQDARAELIWYPIVLMLHLDESREPLVERQSLIAFCEWIRFGTPSYTMCVLVERLESQDTEKYLDELEKCLKVQISESCINVHSLMVTFQDSGDLSETASAVIQCTSIGALIPNTLVVNFPHFHNLWVRKNYNDVTLYEFWKKIVTYERKCIAICKGELWKIKPMSDVLTVDIWWVVEEDDILLLFMYLITNWRKFVDAKVRLFPVISKLETEEAESQMTEAINERVTRSLVVAEMSIQQVKEETLSLYKGLRLGGAETTELGTIEESAAMPAKKRVRGKNELNAKMHEKSLATDLIFVNVPKWNADWEPHPRKFFAFLGDLTEKLNQIVLIRPPAINYNIKK</sequence>
<evidence type="ECO:0000313" key="7">
    <source>
        <dbReference type="Proteomes" id="UP000298663"/>
    </source>
</evidence>
<dbReference type="GO" id="GO:0016020">
    <property type="term" value="C:membrane"/>
    <property type="evidence" value="ECO:0007669"/>
    <property type="project" value="UniProtKB-SubCell"/>
</dbReference>
<keyword evidence="3" id="KW-1133">Transmembrane helix</keyword>
<evidence type="ECO:0000256" key="4">
    <source>
        <dbReference type="ARBA" id="ARBA00023136"/>
    </source>
</evidence>
<evidence type="ECO:0000313" key="6">
    <source>
        <dbReference type="EMBL" id="TKR61253.1"/>
    </source>
</evidence>
<proteinExistence type="predicted"/>
<dbReference type="InterPro" id="IPR018491">
    <property type="entry name" value="SLC12_C"/>
</dbReference>
<keyword evidence="4" id="KW-0472">Membrane</keyword>